<protein>
    <submittedName>
        <fullName evidence="1">Uncharacterized protein</fullName>
    </submittedName>
</protein>
<organism evidence="1 2">
    <name type="scientific">Dyella japonica</name>
    <dbReference type="NCBI Taxonomy" id="231455"/>
    <lineage>
        <taxon>Bacteria</taxon>
        <taxon>Pseudomonadati</taxon>
        <taxon>Pseudomonadota</taxon>
        <taxon>Gammaproteobacteria</taxon>
        <taxon>Lysobacterales</taxon>
        <taxon>Rhodanobacteraceae</taxon>
        <taxon>Dyella</taxon>
    </lineage>
</organism>
<dbReference type="RefSeq" id="WP_354015441.1">
    <property type="nucleotide sequence ID" value="NZ_JBEPMU010000006.1"/>
</dbReference>
<gene>
    <name evidence="1" type="ORF">ABIC75_003805</name>
</gene>
<dbReference type="SUPFAM" id="SSF103084">
    <property type="entry name" value="Holliday junction resolvase RusA"/>
    <property type="match status" value="1"/>
</dbReference>
<proteinExistence type="predicted"/>
<evidence type="ECO:0000313" key="2">
    <source>
        <dbReference type="Proteomes" id="UP001549184"/>
    </source>
</evidence>
<dbReference type="InterPro" id="IPR036614">
    <property type="entry name" value="RusA-like_sf"/>
</dbReference>
<comment type="caution">
    <text evidence="1">The sequence shown here is derived from an EMBL/GenBank/DDBJ whole genome shotgun (WGS) entry which is preliminary data.</text>
</comment>
<accession>A0ABV2JZ08</accession>
<sequence>MIEIELPLRLVSVANVRECWQQKAARTKAHRRAAIAVPKHAVPCVVTITRIGPRMLDGDNLQSACKGLRDGIADRLGVDDRDPAVEWRYTQEIAKPKRYAVRVRIESEAA</sequence>
<reference evidence="1 2" key="1">
    <citation type="submission" date="2024-06" db="EMBL/GenBank/DDBJ databases">
        <title>Sorghum-associated microbial communities from plants grown in Nebraska, USA.</title>
        <authorList>
            <person name="Schachtman D."/>
        </authorList>
    </citation>
    <scope>NUCLEOTIDE SEQUENCE [LARGE SCALE GENOMIC DNA]</scope>
    <source>
        <strain evidence="1 2">1073</strain>
    </source>
</reference>
<evidence type="ECO:0000313" key="1">
    <source>
        <dbReference type="EMBL" id="MET3654067.1"/>
    </source>
</evidence>
<dbReference type="Proteomes" id="UP001549184">
    <property type="component" value="Unassembled WGS sequence"/>
</dbReference>
<name>A0ABV2JZ08_9GAMM</name>
<dbReference type="EMBL" id="JBEPMU010000006">
    <property type="protein sequence ID" value="MET3654067.1"/>
    <property type="molecule type" value="Genomic_DNA"/>
</dbReference>
<keyword evidence="2" id="KW-1185">Reference proteome</keyword>